<protein>
    <recommendedName>
        <fullName evidence="1">Zinc-ribbon domain-containing protein</fullName>
    </recommendedName>
</protein>
<dbReference type="Pfam" id="PF10005">
    <property type="entry name" value="Zn_ribbon_DZR_6"/>
    <property type="match status" value="1"/>
</dbReference>
<dbReference type="Gene3D" id="3.40.390.70">
    <property type="match status" value="1"/>
</dbReference>
<dbReference type="Proteomes" id="UP000319014">
    <property type="component" value="Unassembled WGS sequence"/>
</dbReference>
<dbReference type="RefSeq" id="WP_142663169.1">
    <property type="nucleotide sequence ID" value="NZ_FXTK01000008.1"/>
</dbReference>
<dbReference type="Pfam" id="PF15887">
    <property type="entry name" value="Peptidase_Mx"/>
    <property type="match status" value="1"/>
</dbReference>
<dbReference type="InterPro" id="IPR011201">
    <property type="entry name" value="Zinc-ribbon_6_bact"/>
</dbReference>
<dbReference type="AlphaFoldDB" id="A0A521DIG4"/>
<gene>
    <name evidence="2" type="ORF">SAMN06265221_10833</name>
</gene>
<feature type="domain" description="Zinc-ribbon" evidence="1">
    <location>
        <begin position="5"/>
        <end position="35"/>
    </location>
</feature>
<reference evidence="2 3" key="1">
    <citation type="submission" date="2017-05" db="EMBL/GenBank/DDBJ databases">
        <authorList>
            <person name="Varghese N."/>
            <person name="Submissions S."/>
        </authorList>
    </citation>
    <scope>NUCLEOTIDE SEQUENCE [LARGE SCALE GENOMIC DNA]</scope>
    <source>
        <strain evidence="2 3">DSM 100094</strain>
    </source>
</reference>
<organism evidence="2 3">
    <name type="scientific">Paracoccus laeviglucosivorans</name>
    <dbReference type="NCBI Taxonomy" id="1197861"/>
    <lineage>
        <taxon>Bacteria</taxon>
        <taxon>Pseudomonadati</taxon>
        <taxon>Pseudomonadota</taxon>
        <taxon>Alphaproteobacteria</taxon>
        <taxon>Rhodobacterales</taxon>
        <taxon>Paracoccaceae</taxon>
        <taxon>Paracoccus</taxon>
    </lineage>
</organism>
<evidence type="ECO:0000313" key="2">
    <source>
        <dbReference type="EMBL" id="SMO70720.1"/>
    </source>
</evidence>
<name>A0A521DIG4_9RHOB</name>
<dbReference type="InterPro" id="IPR031321">
    <property type="entry name" value="UCP012641"/>
</dbReference>
<evidence type="ECO:0000259" key="1">
    <source>
        <dbReference type="Pfam" id="PF10005"/>
    </source>
</evidence>
<keyword evidence="3" id="KW-1185">Reference proteome</keyword>
<sequence>MQRLECPACGNRVYFHNTICACGAPLVFDPEAGRFAAGLAPCAKLEELGCNWAAEGGPGGLCRSCAMTDTIPDLTVEGNQKLLAESEAAKRWLLANLARWGWFTNADPGPRPIFRMLSEREGDAQVHVTMGHANGVITINVVEADDAARVLRQQRLGELYRSMVGHMRHEVAHFLFERLAAVPGFLGLFRELFGDERADYGAALEAHYANPKDPGQDYITEYATMHPHEDWAESAAHILHLVDMTDSLMATGLTGPEIPPPGYDAYADADGEHLLTVATAVALAVNEINRALDNPDVYPFVLTDATRHKLNFAHDWLTRGGTIAPMEQSQDTAPPQMAQ</sequence>
<accession>A0A521DIG4</accession>
<evidence type="ECO:0000313" key="3">
    <source>
        <dbReference type="Proteomes" id="UP000319014"/>
    </source>
</evidence>
<dbReference type="EMBL" id="FXTK01000008">
    <property type="protein sequence ID" value="SMO70720.1"/>
    <property type="molecule type" value="Genomic_DNA"/>
</dbReference>
<dbReference type="OrthoDB" id="256753at2"/>
<proteinExistence type="predicted"/>